<evidence type="ECO:0000256" key="8">
    <source>
        <dbReference type="HAMAP-Rule" id="MF_00222"/>
    </source>
</evidence>
<dbReference type="InterPro" id="IPR013708">
    <property type="entry name" value="Shikimate_DH-bd_N"/>
</dbReference>
<evidence type="ECO:0000256" key="3">
    <source>
        <dbReference type="ARBA" id="ARBA00022605"/>
    </source>
</evidence>
<evidence type="ECO:0000256" key="6">
    <source>
        <dbReference type="ARBA" id="ARBA00023141"/>
    </source>
</evidence>
<feature type="domain" description="Quinate/shikimate 5-dehydrogenase/glutamyl-tRNA reductase" evidence="9">
    <location>
        <begin position="131"/>
        <end position="210"/>
    </location>
</feature>
<dbReference type="Gene3D" id="3.40.50.720">
    <property type="entry name" value="NAD(P)-binding Rossmann-like Domain"/>
    <property type="match status" value="1"/>
</dbReference>
<proteinExistence type="inferred from homology"/>
<dbReference type="GO" id="GO:0009423">
    <property type="term" value="P:chorismate biosynthetic process"/>
    <property type="evidence" value="ECO:0007669"/>
    <property type="project" value="UniProtKB-UniRule"/>
</dbReference>
<feature type="domain" description="Shikimate dehydrogenase substrate binding N-terminal" evidence="10">
    <location>
        <begin position="23"/>
        <end position="105"/>
    </location>
</feature>
<dbReference type="FunFam" id="3.40.50.720:FF:000104">
    <property type="entry name" value="Shikimate dehydrogenase (NADP(+))"/>
    <property type="match status" value="1"/>
</dbReference>
<feature type="binding site" evidence="8">
    <location>
        <begin position="31"/>
        <end position="33"/>
    </location>
    <ligand>
        <name>shikimate</name>
        <dbReference type="ChEBI" id="CHEBI:36208"/>
    </ligand>
</feature>
<sequence length="289" mass="31123">MHVQDRKVATKAEKDTTPARYAVMGNPVAHSKSPAIHKLFAHQFGHNIEYTALWVDTDGFADAVEQFRAEGGKGFNITVPFKLEAFKLADNLSDRAKLAGAVNTIRFEPDGKIFGDNTDGTGLVHDLTKNLNVHLRGKKILVLGAGGAVRGALGPLLKQNPVVLVIANRTVSKAKELAQTFAPFGKVEAVGYDELVGKHFDVVINGTSASLKGEVPPLPVNLFANNAVAYDMMYGDKPTPFLEWAMLHGAATATDGLGMLVEQAAESYLLWRGVRPETKHVIAALRKGS</sequence>
<evidence type="ECO:0000259" key="9">
    <source>
        <dbReference type="Pfam" id="PF01488"/>
    </source>
</evidence>
<evidence type="ECO:0000256" key="7">
    <source>
        <dbReference type="ARBA" id="ARBA00049442"/>
    </source>
</evidence>
<dbReference type="GO" id="GO:0019632">
    <property type="term" value="P:shikimate metabolic process"/>
    <property type="evidence" value="ECO:0007669"/>
    <property type="project" value="InterPro"/>
</dbReference>
<evidence type="ECO:0000256" key="1">
    <source>
        <dbReference type="ARBA" id="ARBA00004871"/>
    </source>
</evidence>
<dbReference type="InterPro" id="IPR006151">
    <property type="entry name" value="Shikm_DH/Glu-tRNA_Rdtase"/>
</dbReference>
<feature type="binding site" evidence="8">
    <location>
        <begin position="144"/>
        <end position="148"/>
    </location>
    <ligand>
        <name>NADP(+)</name>
        <dbReference type="ChEBI" id="CHEBI:58349"/>
    </ligand>
</feature>
<dbReference type="Proteomes" id="UP000179037">
    <property type="component" value="Unassembled WGS sequence"/>
</dbReference>
<feature type="binding site" evidence="8">
    <location>
        <position position="256"/>
    </location>
    <ligand>
        <name>NADP(+)</name>
        <dbReference type="ChEBI" id="CHEBI:58349"/>
    </ligand>
</feature>
<dbReference type="InterPro" id="IPR011342">
    <property type="entry name" value="Shikimate_DH"/>
</dbReference>
<dbReference type="InterPro" id="IPR022893">
    <property type="entry name" value="Shikimate_DH_fam"/>
</dbReference>
<dbReference type="GO" id="GO:0008652">
    <property type="term" value="P:amino acid biosynthetic process"/>
    <property type="evidence" value="ECO:0007669"/>
    <property type="project" value="UniProtKB-KW"/>
</dbReference>
<dbReference type="SUPFAM" id="SSF51735">
    <property type="entry name" value="NAD(P)-binding Rossmann-fold domains"/>
    <property type="match status" value="1"/>
</dbReference>
<feature type="binding site" evidence="8">
    <location>
        <position position="94"/>
    </location>
    <ligand>
        <name>NADP(+)</name>
        <dbReference type="ChEBI" id="CHEBI:58349"/>
    </ligand>
</feature>
<dbReference type="Pfam" id="PF01488">
    <property type="entry name" value="Shikimate_DH"/>
    <property type="match status" value="1"/>
</dbReference>
<dbReference type="GO" id="GO:0009073">
    <property type="term" value="P:aromatic amino acid family biosynthetic process"/>
    <property type="evidence" value="ECO:0007669"/>
    <property type="project" value="UniProtKB-KW"/>
</dbReference>
<dbReference type="GO" id="GO:0004764">
    <property type="term" value="F:shikimate 3-dehydrogenase (NADP+) activity"/>
    <property type="evidence" value="ECO:0007669"/>
    <property type="project" value="UniProtKB-UniRule"/>
</dbReference>
<feature type="binding site" evidence="8">
    <location>
        <position position="78"/>
    </location>
    <ligand>
        <name>shikimate</name>
        <dbReference type="ChEBI" id="CHEBI:36208"/>
    </ligand>
</feature>
<keyword evidence="3 8" id="KW-0028">Amino-acid biosynthesis</keyword>
<dbReference type="Pfam" id="PF08501">
    <property type="entry name" value="Shikimate_dh_N"/>
    <property type="match status" value="1"/>
</dbReference>
<feature type="binding site" evidence="8">
    <location>
        <begin position="168"/>
        <end position="173"/>
    </location>
    <ligand>
        <name>NADP(+)</name>
        <dbReference type="ChEBI" id="CHEBI:58349"/>
    </ligand>
</feature>
<comment type="similarity">
    <text evidence="8">Belongs to the shikimate dehydrogenase family.</text>
</comment>
<evidence type="ECO:0000256" key="2">
    <source>
        <dbReference type="ARBA" id="ARBA00012962"/>
    </source>
</evidence>
<feature type="binding site" evidence="8">
    <location>
        <position position="103"/>
    </location>
    <ligand>
        <name>shikimate</name>
        <dbReference type="ChEBI" id="CHEBI:36208"/>
    </ligand>
</feature>
<keyword evidence="5 8" id="KW-0560">Oxidoreductase</keyword>
<dbReference type="GO" id="GO:0050661">
    <property type="term" value="F:NADP binding"/>
    <property type="evidence" value="ECO:0007669"/>
    <property type="project" value="InterPro"/>
</dbReference>
<keyword evidence="6 8" id="KW-0057">Aromatic amino acid biosynthesis</keyword>
<dbReference type="InterPro" id="IPR036291">
    <property type="entry name" value="NAD(P)-bd_dom_sf"/>
</dbReference>
<feature type="binding site" evidence="8">
    <location>
        <position position="263"/>
    </location>
    <ligand>
        <name>shikimate</name>
        <dbReference type="ChEBI" id="CHEBI:36208"/>
    </ligand>
</feature>
<comment type="function">
    <text evidence="8">Involved in the biosynthesis of the chorismate, which leads to the biosynthesis of aromatic amino acids. Catalyzes the reversible NADPH linked reduction of 3-dehydroshikimate (DHSA) to yield shikimate (SA).</text>
</comment>
<dbReference type="EMBL" id="MFTC01000095">
    <property type="protein sequence ID" value="OGI49547.1"/>
    <property type="molecule type" value="Genomic_DNA"/>
</dbReference>
<dbReference type="Pfam" id="PF18317">
    <property type="entry name" value="SDH_C"/>
    <property type="match status" value="1"/>
</dbReference>
<comment type="subunit">
    <text evidence="8">Homodimer.</text>
</comment>
<evidence type="ECO:0000256" key="4">
    <source>
        <dbReference type="ARBA" id="ARBA00022857"/>
    </source>
</evidence>
<gene>
    <name evidence="8" type="primary">aroE</name>
    <name evidence="12" type="ORF">A3A87_04830</name>
</gene>
<organism evidence="12 13">
    <name type="scientific">Candidatus Muproteobacteria bacterium RIFCSPLOWO2_01_FULL_60_18</name>
    <dbReference type="NCBI Taxonomy" id="1817768"/>
    <lineage>
        <taxon>Bacteria</taxon>
        <taxon>Pseudomonadati</taxon>
        <taxon>Pseudomonadota</taxon>
        <taxon>Candidatus Muproteobacteria</taxon>
    </lineage>
</organism>
<dbReference type="Gene3D" id="3.40.50.10860">
    <property type="entry name" value="Leucine Dehydrogenase, chain A, domain 1"/>
    <property type="match status" value="1"/>
</dbReference>
<dbReference type="PANTHER" id="PTHR21089">
    <property type="entry name" value="SHIKIMATE DEHYDROGENASE"/>
    <property type="match status" value="1"/>
</dbReference>
<dbReference type="UniPathway" id="UPA00053">
    <property type="reaction ID" value="UER00087"/>
</dbReference>
<dbReference type="NCBIfam" id="NF001310">
    <property type="entry name" value="PRK00258.1-2"/>
    <property type="match status" value="1"/>
</dbReference>
<dbReference type="AlphaFoldDB" id="A0A1F6TWR4"/>
<keyword evidence="4 8" id="KW-0521">NADP</keyword>
<dbReference type="STRING" id="1817768.A3A87_04830"/>
<evidence type="ECO:0000313" key="13">
    <source>
        <dbReference type="Proteomes" id="UP000179037"/>
    </source>
</evidence>
<dbReference type="FunFam" id="3.40.50.10860:FF:000006">
    <property type="entry name" value="Shikimate dehydrogenase (NADP(+))"/>
    <property type="match status" value="1"/>
</dbReference>
<dbReference type="EC" id="1.1.1.25" evidence="2 8"/>
<comment type="catalytic activity">
    <reaction evidence="7 8">
        <text>shikimate + NADP(+) = 3-dehydroshikimate + NADPH + H(+)</text>
        <dbReference type="Rhea" id="RHEA:17737"/>
        <dbReference type="ChEBI" id="CHEBI:15378"/>
        <dbReference type="ChEBI" id="CHEBI:16630"/>
        <dbReference type="ChEBI" id="CHEBI:36208"/>
        <dbReference type="ChEBI" id="CHEBI:57783"/>
        <dbReference type="ChEBI" id="CHEBI:58349"/>
        <dbReference type="EC" id="1.1.1.25"/>
    </reaction>
</comment>
<dbReference type="InterPro" id="IPR046346">
    <property type="entry name" value="Aminoacid_DH-like_N_sf"/>
</dbReference>
<feature type="binding site" evidence="8">
    <location>
        <position position="234"/>
    </location>
    <ligand>
        <name>shikimate</name>
        <dbReference type="ChEBI" id="CHEBI:36208"/>
    </ligand>
</feature>
<dbReference type="NCBIfam" id="TIGR00507">
    <property type="entry name" value="aroE"/>
    <property type="match status" value="1"/>
</dbReference>
<dbReference type="PANTHER" id="PTHR21089:SF1">
    <property type="entry name" value="BIFUNCTIONAL 3-DEHYDROQUINATE DEHYDRATASE_SHIKIMATE DEHYDROGENASE, CHLOROPLASTIC"/>
    <property type="match status" value="1"/>
</dbReference>
<dbReference type="HAMAP" id="MF_00222">
    <property type="entry name" value="Shikimate_DH_AroE"/>
    <property type="match status" value="1"/>
</dbReference>
<feature type="domain" description="SDH C-terminal" evidence="11">
    <location>
        <begin position="256"/>
        <end position="286"/>
    </location>
</feature>
<name>A0A1F6TWR4_9PROT</name>
<evidence type="ECO:0000259" key="11">
    <source>
        <dbReference type="Pfam" id="PF18317"/>
    </source>
</evidence>
<feature type="binding site" evidence="8">
    <location>
        <position position="232"/>
    </location>
    <ligand>
        <name>NADP(+)</name>
        <dbReference type="ChEBI" id="CHEBI:58349"/>
    </ligand>
</feature>
<comment type="caution">
    <text evidence="12">The sequence shown here is derived from an EMBL/GenBank/DDBJ whole genome shotgun (WGS) entry which is preliminary data.</text>
</comment>
<dbReference type="SUPFAM" id="SSF53223">
    <property type="entry name" value="Aminoacid dehydrogenase-like, N-terminal domain"/>
    <property type="match status" value="1"/>
</dbReference>
<feature type="binding site" evidence="8">
    <location>
        <position position="119"/>
    </location>
    <ligand>
        <name>shikimate</name>
        <dbReference type="ChEBI" id="CHEBI:36208"/>
    </ligand>
</feature>
<dbReference type="InterPro" id="IPR041121">
    <property type="entry name" value="SDH_C"/>
</dbReference>
<protein>
    <recommendedName>
        <fullName evidence="2 8">Shikimate dehydrogenase (NADP(+))</fullName>
        <shortName evidence="8">SDH</shortName>
        <ecNumber evidence="2 8">1.1.1.25</ecNumber>
    </recommendedName>
</protein>
<comment type="pathway">
    <text evidence="1 8">Metabolic intermediate biosynthesis; chorismate biosynthesis; chorismate from D-erythrose 4-phosphate and phosphoenolpyruvate: step 4/7.</text>
</comment>
<feature type="active site" description="Proton acceptor" evidence="8">
    <location>
        <position position="82"/>
    </location>
</feature>
<accession>A0A1F6TWR4</accession>
<evidence type="ECO:0000256" key="5">
    <source>
        <dbReference type="ARBA" id="ARBA00023002"/>
    </source>
</evidence>
<evidence type="ECO:0000259" key="10">
    <source>
        <dbReference type="Pfam" id="PF08501"/>
    </source>
</evidence>
<dbReference type="GO" id="GO:0005829">
    <property type="term" value="C:cytosol"/>
    <property type="evidence" value="ECO:0007669"/>
    <property type="project" value="TreeGrafter"/>
</dbReference>
<dbReference type="CDD" id="cd01065">
    <property type="entry name" value="NAD_bind_Shikimate_DH"/>
    <property type="match status" value="1"/>
</dbReference>
<evidence type="ECO:0000313" key="12">
    <source>
        <dbReference type="EMBL" id="OGI49547.1"/>
    </source>
</evidence>
<reference evidence="12 13" key="1">
    <citation type="journal article" date="2016" name="Nat. Commun.">
        <title>Thousands of microbial genomes shed light on interconnected biogeochemical processes in an aquifer system.</title>
        <authorList>
            <person name="Anantharaman K."/>
            <person name="Brown C.T."/>
            <person name="Hug L.A."/>
            <person name="Sharon I."/>
            <person name="Castelle C.J."/>
            <person name="Probst A.J."/>
            <person name="Thomas B.C."/>
            <person name="Singh A."/>
            <person name="Wilkins M.J."/>
            <person name="Karaoz U."/>
            <person name="Brodie E.L."/>
            <person name="Williams K.H."/>
            <person name="Hubbard S.S."/>
            <person name="Banfield J.F."/>
        </authorList>
    </citation>
    <scope>NUCLEOTIDE SEQUENCE [LARGE SCALE GENOMIC DNA]</scope>
</reference>